<feature type="region of interest" description="Disordered" evidence="1">
    <location>
        <begin position="86"/>
        <end position="108"/>
    </location>
</feature>
<evidence type="ECO:0000256" key="1">
    <source>
        <dbReference type="SAM" id="MobiDB-lite"/>
    </source>
</evidence>
<reference evidence="3" key="1">
    <citation type="submission" date="2018-02" db="EMBL/GenBank/DDBJ databases">
        <authorList>
            <person name="Hausmann B."/>
        </authorList>
    </citation>
    <scope>NUCLEOTIDE SEQUENCE [LARGE SCALE GENOMIC DNA]</scope>
    <source>
        <strain evidence="3">Peat soil MAG SbA5</strain>
    </source>
</reference>
<proteinExistence type="predicted"/>
<evidence type="ECO:0000313" key="2">
    <source>
        <dbReference type="EMBL" id="SPE29834.1"/>
    </source>
</evidence>
<organism evidence="2 3">
    <name type="scientific">Candidatus Sulfuritelmatomonas gaucii</name>
    <dbReference type="NCBI Taxonomy" id="2043161"/>
    <lineage>
        <taxon>Bacteria</taxon>
        <taxon>Pseudomonadati</taxon>
        <taxon>Acidobacteriota</taxon>
        <taxon>Terriglobia</taxon>
        <taxon>Terriglobales</taxon>
        <taxon>Acidobacteriaceae</taxon>
        <taxon>Candidatus Sulfuritelmatomonas</taxon>
    </lineage>
</organism>
<dbReference type="EMBL" id="OKRB01000133">
    <property type="protein sequence ID" value="SPE29834.1"/>
    <property type="molecule type" value="Genomic_DNA"/>
</dbReference>
<gene>
    <name evidence="2" type="ORF">SBA5_720005</name>
</gene>
<feature type="compositionally biased region" description="Polar residues" evidence="1">
    <location>
        <begin position="86"/>
        <end position="99"/>
    </location>
</feature>
<dbReference type="Proteomes" id="UP000239735">
    <property type="component" value="Unassembled WGS sequence"/>
</dbReference>
<sequence>MRLFPAVPSAQIVIHQRLFQRYSTRGDCGLGHRVADPKVVPAARIEPHGTLVHSFTQQCIPLPDAQGGDSSIGATALSLKGAGLTGSATELSRSGSMSDNARALAAAR</sequence>
<dbReference type="AlphaFoldDB" id="A0A2N9M2X1"/>
<accession>A0A2N9M2X1</accession>
<name>A0A2N9M2X1_9BACT</name>
<evidence type="ECO:0000313" key="3">
    <source>
        <dbReference type="Proteomes" id="UP000239735"/>
    </source>
</evidence>
<protein>
    <submittedName>
        <fullName evidence="2">Uncharacterized protein</fullName>
    </submittedName>
</protein>